<dbReference type="RefSeq" id="WP_144972379.1">
    <property type="nucleotide sequence ID" value="NZ_CP036289.1"/>
</dbReference>
<keyword evidence="2" id="KW-0418">Kinase</keyword>
<dbReference type="AlphaFoldDB" id="A0A518C7K7"/>
<name>A0A518C7K7_9BACT</name>
<sequence>MGFAVWKLGGSLLDLPELAERMRQLYAQQSPALPVVIIPGGGMFADSVRKMDQVHRLDALVSHQLALHAMRLSASLVAALLQQSVVSDLEAQQFAIQSWKQGHHEPAIQVWDVIDSWNTQLPSIEETCGEIPTDWRLTSDSIAAALAANWGAQKLVLVKSIDRPADASWDALAKDGAVDELFPQIAPYVKRIVWANLRAQ</sequence>
<dbReference type="Proteomes" id="UP000318626">
    <property type="component" value="Chromosome"/>
</dbReference>
<evidence type="ECO:0000259" key="1">
    <source>
        <dbReference type="Pfam" id="PF00696"/>
    </source>
</evidence>
<dbReference type="OrthoDB" id="8526978at2"/>
<proteinExistence type="predicted"/>
<evidence type="ECO:0000313" key="2">
    <source>
        <dbReference type="EMBL" id="QDU75194.1"/>
    </source>
</evidence>
<gene>
    <name evidence="2" type="ORF">Pan97_22180</name>
</gene>
<dbReference type="InterPro" id="IPR036393">
    <property type="entry name" value="AceGlu_kinase-like_sf"/>
</dbReference>
<organism evidence="2 3">
    <name type="scientific">Bremerella volcania</name>
    <dbReference type="NCBI Taxonomy" id="2527984"/>
    <lineage>
        <taxon>Bacteria</taxon>
        <taxon>Pseudomonadati</taxon>
        <taxon>Planctomycetota</taxon>
        <taxon>Planctomycetia</taxon>
        <taxon>Pirellulales</taxon>
        <taxon>Pirellulaceae</taxon>
        <taxon>Bremerella</taxon>
    </lineage>
</organism>
<dbReference type="KEGG" id="bvo:Pan97_22180"/>
<dbReference type="Gene3D" id="3.40.1160.10">
    <property type="entry name" value="Acetylglutamate kinase-like"/>
    <property type="match status" value="1"/>
</dbReference>
<dbReference type="GO" id="GO:0016301">
    <property type="term" value="F:kinase activity"/>
    <property type="evidence" value="ECO:0007669"/>
    <property type="project" value="UniProtKB-KW"/>
</dbReference>
<feature type="domain" description="Aspartate/glutamate/uridylate kinase" evidence="1">
    <location>
        <begin position="4"/>
        <end position="162"/>
    </location>
</feature>
<dbReference type="InterPro" id="IPR001048">
    <property type="entry name" value="Asp/Glu/Uridylate_kinase"/>
</dbReference>
<protein>
    <submittedName>
        <fullName evidence="2">Amino acid kinase family protein</fullName>
    </submittedName>
</protein>
<dbReference type="EMBL" id="CP036289">
    <property type="protein sequence ID" value="QDU75194.1"/>
    <property type="molecule type" value="Genomic_DNA"/>
</dbReference>
<reference evidence="3" key="1">
    <citation type="submission" date="2019-02" db="EMBL/GenBank/DDBJ databases">
        <title>Deep-cultivation of Planctomycetes and their phenomic and genomic characterization uncovers novel biology.</title>
        <authorList>
            <person name="Wiegand S."/>
            <person name="Jogler M."/>
            <person name="Boedeker C."/>
            <person name="Pinto D."/>
            <person name="Vollmers J."/>
            <person name="Rivas-Marin E."/>
            <person name="Kohn T."/>
            <person name="Peeters S.H."/>
            <person name="Heuer A."/>
            <person name="Rast P."/>
            <person name="Oberbeckmann S."/>
            <person name="Bunk B."/>
            <person name="Jeske O."/>
            <person name="Meyerdierks A."/>
            <person name="Storesund J.E."/>
            <person name="Kallscheuer N."/>
            <person name="Luecker S."/>
            <person name="Lage O.M."/>
            <person name="Pohl T."/>
            <person name="Merkel B.J."/>
            <person name="Hornburger P."/>
            <person name="Mueller R.-W."/>
            <person name="Bruemmer F."/>
            <person name="Labrenz M."/>
            <person name="Spormann A.M."/>
            <person name="Op den Camp H."/>
            <person name="Overmann J."/>
            <person name="Amann R."/>
            <person name="Jetten M.S.M."/>
            <person name="Mascher T."/>
            <person name="Medema M.H."/>
            <person name="Devos D.P."/>
            <person name="Kaster A.-K."/>
            <person name="Ovreas L."/>
            <person name="Rohde M."/>
            <person name="Galperin M.Y."/>
            <person name="Jogler C."/>
        </authorList>
    </citation>
    <scope>NUCLEOTIDE SEQUENCE [LARGE SCALE GENOMIC DNA]</scope>
    <source>
        <strain evidence="3">Pan97</strain>
    </source>
</reference>
<keyword evidence="2" id="KW-0808">Transferase</keyword>
<dbReference type="SUPFAM" id="SSF53633">
    <property type="entry name" value="Carbamate kinase-like"/>
    <property type="match status" value="1"/>
</dbReference>
<evidence type="ECO:0000313" key="3">
    <source>
        <dbReference type="Proteomes" id="UP000318626"/>
    </source>
</evidence>
<dbReference type="Pfam" id="PF00696">
    <property type="entry name" value="AA_kinase"/>
    <property type="match status" value="1"/>
</dbReference>
<accession>A0A518C7K7</accession>
<keyword evidence="3" id="KW-1185">Reference proteome</keyword>